<organism evidence="4 5">
    <name type="scientific">Geomicrobium sediminis</name>
    <dbReference type="NCBI Taxonomy" id="1347788"/>
    <lineage>
        <taxon>Bacteria</taxon>
        <taxon>Bacillati</taxon>
        <taxon>Bacillota</taxon>
        <taxon>Bacilli</taxon>
        <taxon>Bacillales</taxon>
        <taxon>Geomicrobium</taxon>
    </lineage>
</organism>
<keyword evidence="5" id="KW-1185">Reference proteome</keyword>
<gene>
    <name evidence="4" type="ORF">JOD17_002419</name>
</gene>
<feature type="DNA-binding region" description="H-T-H motif" evidence="2">
    <location>
        <begin position="23"/>
        <end position="42"/>
    </location>
</feature>
<reference evidence="4 5" key="1">
    <citation type="submission" date="2021-01" db="EMBL/GenBank/DDBJ databases">
        <title>Genomic Encyclopedia of Type Strains, Phase IV (KMG-IV): sequencing the most valuable type-strain genomes for metagenomic binning, comparative biology and taxonomic classification.</title>
        <authorList>
            <person name="Goeker M."/>
        </authorList>
    </citation>
    <scope>NUCLEOTIDE SEQUENCE [LARGE SCALE GENOMIC DNA]</scope>
    <source>
        <strain evidence="4 5">DSM 25540</strain>
    </source>
</reference>
<name>A0ABS2PE29_9BACL</name>
<proteinExistence type="predicted"/>
<dbReference type="SUPFAM" id="SSF46689">
    <property type="entry name" value="Homeodomain-like"/>
    <property type="match status" value="1"/>
</dbReference>
<feature type="domain" description="HTH tetR-type" evidence="3">
    <location>
        <begin position="1"/>
        <end position="60"/>
    </location>
</feature>
<dbReference type="PRINTS" id="PR00455">
    <property type="entry name" value="HTHTETR"/>
</dbReference>
<dbReference type="Gene3D" id="1.10.10.60">
    <property type="entry name" value="Homeodomain-like"/>
    <property type="match status" value="1"/>
</dbReference>
<dbReference type="EMBL" id="JAFBEC010000006">
    <property type="protein sequence ID" value="MBM7633325.1"/>
    <property type="molecule type" value="Genomic_DNA"/>
</dbReference>
<evidence type="ECO:0000259" key="3">
    <source>
        <dbReference type="PROSITE" id="PS50977"/>
    </source>
</evidence>
<comment type="caution">
    <text evidence="4">The sequence shown here is derived from an EMBL/GenBank/DDBJ whole genome shotgun (WGS) entry which is preliminary data.</text>
</comment>
<dbReference type="Pfam" id="PF00440">
    <property type="entry name" value="TetR_N"/>
    <property type="match status" value="1"/>
</dbReference>
<evidence type="ECO:0000313" key="4">
    <source>
        <dbReference type="EMBL" id="MBM7633325.1"/>
    </source>
</evidence>
<accession>A0ABS2PE29</accession>
<dbReference type="InterPro" id="IPR009057">
    <property type="entry name" value="Homeodomain-like_sf"/>
</dbReference>
<sequence length="185" mass="21663">MKEKIIIESAKQLFIEKGYKETSMNDIVKASNSSKGNLYHHFKNKDALFLRILKEDNQLWSDEWHKEEQNYTTAKEKLFAFADYNAKKDAYDPLRVAAGEFYARMAVSKEIYDQVIEINDQYNRCFEDLLRLGHEQGEWTMEDPAEISFLAGAFFTGVEIYMSEESIEDRIKTYRKAASLILRSL</sequence>
<dbReference type="Proteomes" id="UP000741863">
    <property type="component" value="Unassembled WGS sequence"/>
</dbReference>
<evidence type="ECO:0000256" key="1">
    <source>
        <dbReference type="ARBA" id="ARBA00023125"/>
    </source>
</evidence>
<dbReference type="Pfam" id="PF08360">
    <property type="entry name" value="TetR_C_5"/>
    <property type="match status" value="1"/>
</dbReference>
<dbReference type="PANTHER" id="PTHR43479:SF11">
    <property type="entry name" value="ACREF_ENVCD OPERON REPRESSOR-RELATED"/>
    <property type="match status" value="1"/>
</dbReference>
<dbReference type="PROSITE" id="PS01081">
    <property type="entry name" value="HTH_TETR_1"/>
    <property type="match status" value="1"/>
</dbReference>
<dbReference type="PANTHER" id="PTHR43479">
    <property type="entry name" value="ACREF/ENVCD OPERON REPRESSOR-RELATED"/>
    <property type="match status" value="1"/>
</dbReference>
<dbReference type="InterPro" id="IPR023772">
    <property type="entry name" value="DNA-bd_HTH_TetR-type_CS"/>
</dbReference>
<protein>
    <submittedName>
        <fullName evidence="4">TetR/AcrR family transcriptional repressor of qacA</fullName>
    </submittedName>
</protein>
<keyword evidence="1 2" id="KW-0238">DNA-binding</keyword>
<dbReference type="SUPFAM" id="SSF48498">
    <property type="entry name" value="Tetracyclin repressor-like, C-terminal domain"/>
    <property type="match status" value="1"/>
</dbReference>
<evidence type="ECO:0000256" key="2">
    <source>
        <dbReference type="PROSITE-ProRule" id="PRU00335"/>
    </source>
</evidence>
<dbReference type="InterPro" id="IPR001647">
    <property type="entry name" value="HTH_TetR"/>
</dbReference>
<dbReference type="InterPro" id="IPR013571">
    <property type="entry name" value="Tscrpt_reg_QacR_C"/>
</dbReference>
<dbReference type="InterPro" id="IPR050624">
    <property type="entry name" value="HTH-type_Tx_Regulator"/>
</dbReference>
<dbReference type="PROSITE" id="PS50977">
    <property type="entry name" value="HTH_TETR_2"/>
    <property type="match status" value="1"/>
</dbReference>
<dbReference type="RefSeq" id="WP_204697942.1">
    <property type="nucleotide sequence ID" value="NZ_JAFBEC010000006.1"/>
</dbReference>
<evidence type="ECO:0000313" key="5">
    <source>
        <dbReference type="Proteomes" id="UP000741863"/>
    </source>
</evidence>
<dbReference type="Gene3D" id="1.10.357.10">
    <property type="entry name" value="Tetracycline Repressor, domain 2"/>
    <property type="match status" value="1"/>
</dbReference>
<dbReference type="InterPro" id="IPR036271">
    <property type="entry name" value="Tet_transcr_reg_TetR-rel_C_sf"/>
</dbReference>